<dbReference type="Pfam" id="PF00069">
    <property type="entry name" value="Pkinase"/>
    <property type="match status" value="1"/>
</dbReference>
<evidence type="ECO:0000259" key="13">
    <source>
        <dbReference type="PROSITE" id="PS50108"/>
    </source>
</evidence>
<dbReference type="PANTHER" id="PTHR45832">
    <property type="entry name" value="SERINE/THREONINE-PROTEIN KINASE SAMKA-RELATED-RELATED"/>
    <property type="match status" value="1"/>
</dbReference>
<dbReference type="PROSITE" id="PS00107">
    <property type="entry name" value="PROTEIN_KINASE_ATP"/>
    <property type="match status" value="1"/>
</dbReference>
<evidence type="ECO:0000313" key="14">
    <source>
        <dbReference type="EMBL" id="SGZ37879.1"/>
    </source>
</evidence>
<dbReference type="InterPro" id="IPR000095">
    <property type="entry name" value="CRIB_dom"/>
</dbReference>
<keyword evidence="5 10" id="KW-0547">Nucleotide-binding</keyword>
<dbReference type="InterPro" id="IPR036936">
    <property type="entry name" value="CRIB_dom_sf"/>
</dbReference>
<dbReference type="GO" id="GO:0005524">
    <property type="term" value="F:ATP binding"/>
    <property type="evidence" value="ECO:0007669"/>
    <property type="project" value="UniProtKB-UniRule"/>
</dbReference>
<dbReference type="EMBL" id="FQNF01000001">
    <property type="protein sequence ID" value="SGZ37879.1"/>
    <property type="molecule type" value="Genomic_DNA"/>
</dbReference>
<dbReference type="SMART" id="SM00220">
    <property type="entry name" value="S_TKc"/>
    <property type="match status" value="1"/>
</dbReference>
<keyword evidence="15" id="KW-1185">Reference proteome</keyword>
<comment type="similarity">
    <text evidence="2">Belongs to the protein kinase superfamily. STE Ser/Thr protein kinase family. STE20 subfamily.</text>
</comment>
<dbReference type="GO" id="GO:0046872">
    <property type="term" value="F:metal ion binding"/>
    <property type="evidence" value="ECO:0007669"/>
    <property type="project" value="UniProtKB-KW"/>
</dbReference>
<comment type="cofactor">
    <cofactor evidence="1">
        <name>Mg(2+)</name>
        <dbReference type="ChEBI" id="CHEBI:18420"/>
    </cofactor>
</comment>
<evidence type="ECO:0008006" key="16">
    <source>
        <dbReference type="Google" id="ProtNLM"/>
    </source>
</evidence>
<dbReference type="GO" id="GO:0004674">
    <property type="term" value="F:protein serine/threonine kinase activity"/>
    <property type="evidence" value="ECO:0007669"/>
    <property type="project" value="UniProtKB-EC"/>
</dbReference>
<keyword evidence="6 10" id="KW-0067">ATP-binding</keyword>
<dbReference type="PANTHER" id="PTHR45832:SF22">
    <property type="entry name" value="SERINE_THREONINE-PROTEIN KINASE SAMKA-RELATED"/>
    <property type="match status" value="1"/>
</dbReference>
<dbReference type="PROSITE" id="PS50011">
    <property type="entry name" value="PROTEIN_KINASE_DOM"/>
    <property type="match status" value="1"/>
</dbReference>
<feature type="domain" description="CRIB" evidence="13">
    <location>
        <begin position="253"/>
        <end position="266"/>
    </location>
</feature>
<dbReference type="Gene3D" id="3.30.200.20">
    <property type="entry name" value="Phosphorylase Kinase, domain 1"/>
    <property type="match status" value="1"/>
</dbReference>
<dbReference type="Pfam" id="PF00786">
    <property type="entry name" value="PBD"/>
    <property type="match status" value="1"/>
</dbReference>
<sequence length="706" mass="78653">MTLCLYSKCIEMDTNQQTINSKAKEESILDILRSTNKQNELDTTANTLDTMKLEISDTLSESSSCEGSSTNSIPIDHSFNEDEVKETECGMNKESVYQSPLAVLLSSSESFNRSLGECANDLPDEQNLPKKSGLVYGDNHGGGINPNRTNNKNFESTFLPSRSAPKPPVEEKNKKKILLSGNKLSLNKIERGDSIHSVKTRSKKCYGLNPIDTKSDKKSRSIFNLAKRPFLKSKSVGSNMSSGSSSRSISASISTPYDAKHIHHVGVSDSGAYTGLPAEWKNLLISQGITAQEQNETENKQTLQNVVEFYKSEILNLNDKPASKERSISNLLSDDDETDVLSVISPETILSKDSVKVDNSDLVDNTKNADLIEKMSSEVPPIPKAPKISLNDNAETAKPRDISRRAVNKSAANKEFFNSLSKLCILEDPKRLYKNFTEIGHGASGAVFKADDNTETVALKKINIKSHPNKDLILLEIETMKKYTHDNVIEFKNAFFFTSELWVSMEFMDGGNLADVVMNCVLSNNQIGFICKKVLGGINFLHKNGIIHRDIKSDNILINEKGEVKISDFGFCALIREDQGKRNTMVGTPYWMAPEVVNRQNYDQKIDIWSLGIMIIEMVDGEPPYMNETPLRALYLIAKNGTPDFQTKDGLCEVGKDFMYKCLTYDPQDRPSADELLTHRFITDINSDGSIIVPLVKLTKMKKDQE</sequence>
<dbReference type="FunFam" id="1.10.510.10:FF:000768">
    <property type="entry name" value="Non-specific serine/threonine protein kinase"/>
    <property type="match status" value="1"/>
</dbReference>
<dbReference type="OrthoDB" id="3972588at2759"/>
<name>A0A1L0CT00_9ASCO</name>
<dbReference type="Gene3D" id="3.90.810.10">
    <property type="entry name" value="CRIB domain"/>
    <property type="match status" value="1"/>
</dbReference>
<dbReference type="Proteomes" id="UP000183365">
    <property type="component" value="Unassembled WGS sequence"/>
</dbReference>
<evidence type="ECO:0000256" key="10">
    <source>
        <dbReference type="PROSITE-ProRule" id="PRU10141"/>
    </source>
</evidence>
<feature type="compositionally biased region" description="Polar residues" evidence="11">
    <location>
        <begin position="146"/>
        <end position="160"/>
    </location>
</feature>
<evidence type="ECO:0000256" key="5">
    <source>
        <dbReference type="ARBA" id="ARBA00022741"/>
    </source>
</evidence>
<keyword evidence="4" id="KW-0479">Metal-binding</keyword>
<feature type="binding site" evidence="10">
    <location>
        <position position="460"/>
    </location>
    <ligand>
        <name>ATP</name>
        <dbReference type="ChEBI" id="CHEBI:30616"/>
    </ligand>
</feature>
<keyword evidence="7" id="KW-0460">Magnesium</keyword>
<feature type="region of interest" description="Disordered" evidence="11">
    <location>
        <begin position="141"/>
        <end position="174"/>
    </location>
</feature>
<evidence type="ECO:0000256" key="6">
    <source>
        <dbReference type="ARBA" id="ARBA00022840"/>
    </source>
</evidence>
<dbReference type="PROSITE" id="PS50108">
    <property type="entry name" value="CRIB"/>
    <property type="match status" value="1"/>
</dbReference>
<evidence type="ECO:0000256" key="4">
    <source>
        <dbReference type="ARBA" id="ARBA00022723"/>
    </source>
</evidence>
<feature type="domain" description="Protein kinase" evidence="12">
    <location>
        <begin position="433"/>
        <end position="682"/>
    </location>
</feature>
<evidence type="ECO:0000256" key="2">
    <source>
        <dbReference type="ARBA" id="ARBA00008874"/>
    </source>
</evidence>
<dbReference type="InterPro" id="IPR017441">
    <property type="entry name" value="Protein_kinase_ATP_BS"/>
</dbReference>
<dbReference type="InterPro" id="IPR008271">
    <property type="entry name" value="Ser/Thr_kinase_AS"/>
</dbReference>
<evidence type="ECO:0000256" key="9">
    <source>
        <dbReference type="ARBA" id="ARBA00048679"/>
    </source>
</evidence>
<evidence type="ECO:0000256" key="8">
    <source>
        <dbReference type="ARBA" id="ARBA00047899"/>
    </source>
</evidence>
<dbReference type="InterPro" id="IPR011009">
    <property type="entry name" value="Kinase-like_dom_sf"/>
</dbReference>
<accession>A0A1L0CT00</accession>
<dbReference type="Gene3D" id="1.10.510.10">
    <property type="entry name" value="Transferase(Phosphotransferase) domain 1"/>
    <property type="match status" value="1"/>
</dbReference>
<dbReference type="AlphaFoldDB" id="A0A1L0CT00"/>
<dbReference type="SMART" id="SM00285">
    <property type="entry name" value="PBD"/>
    <property type="match status" value="1"/>
</dbReference>
<dbReference type="SUPFAM" id="SSF56112">
    <property type="entry name" value="Protein kinase-like (PK-like)"/>
    <property type="match status" value="1"/>
</dbReference>
<dbReference type="VEuPathDB" id="FungiDB:HGUI_00079"/>
<comment type="catalytic activity">
    <reaction evidence="8">
        <text>L-threonyl-[protein] + ATP = O-phospho-L-threonyl-[protein] + ADP + H(+)</text>
        <dbReference type="Rhea" id="RHEA:46608"/>
        <dbReference type="Rhea" id="RHEA-COMP:11060"/>
        <dbReference type="Rhea" id="RHEA-COMP:11605"/>
        <dbReference type="ChEBI" id="CHEBI:15378"/>
        <dbReference type="ChEBI" id="CHEBI:30013"/>
        <dbReference type="ChEBI" id="CHEBI:30616"/>
        <dbReference type="ChEBI" id="CHEBI:61977"/>
        <dbReference type="ChEBI" id="CHEBI:456216"/>
        <dbReference type="EC" id="2.7.11.1"/>
    </reaction>
</comment>
<evidence type="ECO:0000313" key="15">
    <source>
        <dbReference type="Proteomes" id="UP000183365"/>
    </source>
</evidence>
<proteinExistence type="inferred from homology"/>
<comment type="catalytic activity">
    <reaction evidence="9">
        <text>L-seryl-[protein] + ATP = O-phospho-L-seryl-[protein] + ADP + H(+)</text>
        <dbReference type="Rhea" id="RHEA:17989"/>
        <dbReference type="Rhea" id="RHEA-COMP:9863"/>
        <dbReference type="Rhea" id="RHEA-COMP:11604"/>
        <dbReference type="ChEBI" id="CHEBI:15378"/>
        <dbReference type="ChEBI" id="CHEBI:29999"/>
        <dbReference type="ChEBI" id="CHEBI:30616"/>
        <dbReference type="ChEBI" id="CHEBI:83421"/>
        <dbReference type="ChEBI" id="CHEBI:456216"/>
        <dbReference type="EC" id="2.7.11.1"/>
    </reaction>
</comment>
<keyword evidence="3" id="KW-0808">Transferase</keyword>
<protein>
    <recommendedName>
        <fullName evidence="16">Non-specific serine/threonine protein kinase</fullName>
    </recommendedName>
</protein>
<evidence type="ECO:0000256" key="1">
    <source>
        <dbReference type="ARBA" id="ARBA00001946"/>
    </source>
</evidence>
<reference evidence="15" key="1">
    <citation type="submission" date="2016-11" db="EMBL/GenBank/DDBJ databases">
        <authorList>
            <person name="Guldener U."/>
        </authorList>
    </citation>
    <scope>NUCLEOTIDE SEQUENCE [LARGE SCALE GENOMIC DNA]</scope>
</reference>
<evidence type="ECO:0000256" key="3">
    <source>
        <dbReference type="ARBA" id="ARBA00022679"/>
    </source>
</evidence>
<dbReference type="InterPro" id="IPR051931">
    <property type="entry name" value="PAK3-like"/>
</dbReference>
<gene>
    <name evidence="14" type="ORF">HGUI_00079</name>
</gene>
<dbReference type="InterPro" id="IPR000719">
    <property type="entry name" value="Prot_kinase_dom"/>
</dbReference>
<dbReference type="GO" id="GO:0106310">
    <property type="term" value="F:protein serine kinase activity"/>
    <property type="evidence" value="ECO:0007669"/>
    <property type="project" value="RHEA"/>
</dbReference>
<evidence type="ECO:0000256" key="7">
    <source>
        <dbReference type="ARBA" id="ARBA00022842"/>
    </source>
</evidence>
<dbReference type="PROSITE" id="PS00108">
    <property type="entry name" value="PROTEIN_KINASE_ST"/>
    <property type="match status" value="1"/>
</dbReference>
<organism evidence="14 15">
    <name type="scientific">Hanseniaspora guilliermondii</name>
    <dbReference type="NCBI Taxonomy" id="56406"/>
    <lineage>
        <taxon>Eukaryota</taxon>
        <taxon>Fungi</taxon>
        <taxon>Dikarya</taxon>
        <taxon>Ascomycota</taxon>
        <taxon>Saccharomycotina</taxon>
        <taxon>Saccharomycetes</taxon>
        <taxon>Saccharomycodales</taxon>
        <taxon>Saccharomycodaceae</taxon>
        <taxon>Hanseniaspora</taxon>
    </lineage>
</organism>
<evidence type="ECO:0000256" key="11">
    <source>
        <dbReference type="SAM" id="MobiDB-lite"/>
    </source>
</evidence>
<evidence type="ECO:0000259" key="12">
    <source>
        <dbReference type="PROSITE" id="PS50011"/>
    </source>
</evidence>